<dbReference type="InterPro" id="IPR007423">
    <property type="entry name" value="Sel_put"/>
</dbReference>
<dbReference type="Pfam" id="PF04328">
    <property type="entry name" value="Sel_put"/>
    <property type="match status" value="1"/>
</dbReference>
<sequence length="67" mass="7801">MTALGSRLTRGVRAVHWYVSSVMGDKDYERFVAHRRRVHPAASVPTEKEFWRRRWAELDANPGARCC</sequence>
<dbReference type="EMBL" id="CP040915">
    <property type="protein sequence ID" value="QDC25357.1"/>
    <property type="molecule type" value="Genomic_DNA"/>
</dbReference>
<gene>
    <name evidence="1" type="ORF">FE374_12685</name>
</gene>
<dbReference type="OrthoDB" id="3541280at2"/>
<organism evidence="1 2">
    <name type="scientific">Georgenia yuyongxinii</name>
    <dbReference type="NCBI Taxonomy" id="2589797"/>
    <lineage>
        <taxon>Bacteria</taxon>
        <taxon>Bacillati</taxon>
        <taxon>Actinomycetota</taxon>
        <taxon>Actinomycetes</taxon>
        <taxon>Micrococcales</taxon>
        <taxon>Bogoriellaceae</taxon>
        <taxon>Georgenia</taxon>
    </lineage>
</organism>
<dbReference type="KEGG" id="gyu:FE374_12685"/>
<reference evidence="1 2" key="1">
    <citation type="submission" date="2019-05" db="EMBL/GenBank/DDBJ databases">
        <title>Georgenia *** sp. nov., and Georgenia *** sp. nov., isolated from the intestinal contents of plateau pika (Ochotona curzoniae) in the Qinghai-Tibet plateau of China.</title>
        <authorList>
            <person name="Tian Z."/>
        </authorList>
    </citation>
    <scope>NUCLEOTIDE SEQUENCE [LARGE SCALE GENOMIC DNA]</scope>
    <source>
        <strain evidence="1 2">Z443</strain>
    </source>
</reference>
<evidence type="ECO:0000313" key="2">
    <source>
        <dbReference type="Proteomes" id="UP000314616"/>
    </source>
</evidence>
<name>A0A5B8C568_9MICO</name>
<accession>A0A5B8C568</accession>
<proteinExistence type="predicted"/>
<dbReference type="AlphaFoldDB" id="A0A5B8C568"/>
<evidence type="ECO:0000313" key="1">
    <source>
        <dbReference type="EMBL" id="QDC25357.1"/>
    </source>
</evidence>
<dbReference type="Proteomes" id="UP000314616">
    <property type="component" value="Chromosome"/>
</dbReference>
<dbReference type="RefSeq" id="WP_139929546.1">
    <property type="nucleotide sequence ID" value="NZ_CP040915.1"/>
</dbReference>
<protein>
    <submittedName>
        <fullName evidence="1">YbdD/YjiX family protein</fullName>
    </submittedName>
</protein>